<feature type="region of interest" description="Disordered" evidence="6">
    <location>
        <begin position="185"/>
        <end position="222"/>
    </location>
</feature>
<comment type="caution">
    <text evidence="8">The sequence shown here is derived from an EMBL/GenBank/DDBJ whole genome shotgun (WGS) entry which is preliminary data.</text>
</comment>
<evidence type="ECO:0000256" key="4">
    <source>
        <dbReference type="ARBA" id="ARBA00023163"/>
    </source>
</evidence>
<dbReference type="GO" id="GO:0046983">
    <property type="term" value="F:protein dimerization activity"/>
    <property type="evidence" value="ECO:0007669"/>
    <property type="project" value="InterPro"/>
</dbReference>
<dbReference type="Gene3D" id="3.40.1810.10">
    <property type="entry name" value="Transcription factor, MADS-box"/>
    <property type="match status" value="1"/>
</dbReference>
<dbReference type="STRING" id="888268.A0A1E5WKW8"/>
<dbReference type="PROSITE" id="PS50066">
    <property type="entry name" value="MADS_BOX_2"/>
    <property type="match status" value="1"/>
</dbReference>
<keyword evidence="4" id="KW-0804">Transcription</keyword>
<evidence type="ECO:0000256" key="2">
    <source>
        <dbReference type="ARBA" id="ARBA00023015"/>
    </source>
</evidence>
<keyword evidence="2" id="KW-0805">Transcription regulation</keyword>
<feature type="domain" description="MADS-box" evidence="7">
    <location>
        <begin position="1"/>
        <end position="50"/>
    </location>
</feature>
<keyword evidence="5" id="KW-0539">Nucleus</keyword>
<reference evidence="8 9" key="1">
    <citation type="submission" date="2016-09" db="EMBL/GenBank/DDBJ databases">
        <title>The draft genome of Dichanthelium oligosanthes: A C3 panicoid grass species.</title>
        <authorList>
            <person name="Studer A.J."/>
            <person name="Schnable J.C."/>
            <person name="Brutnell T.P."/>
        </authorList>
    </citation>
    <scope>NUCLEOTIDE SEQUENCE [LARGE SCALE GENOMIC DNA]</scope>
    <source>
        <strain evidence="9">cv. Kellogg 1175</strain>
        <tissue evidence="8">Leaf</tissue>
    </source>
</reference>
<dbReference type="OrthoDB" id="614023at2759"/>
<feature type="compositionally biased region" description="Polar residues" evidence="6">
    <location>
        <begin position="212"/>
        <end position="222"/>
    </location>
</feature>
<evidence type="ECO:0000256" key="3">
    <source>
        <dbReference type="ARBA" id="ARBA00023125"/>
    </source>
</evidence>
<evidence type="ECO:0000313" key="8">
    <source>
        <dbReference type="EMBL" id="OEL38037.1"/>
    </source>
</evidence>
<organism evidence="8 9">
    <name type="scientific">Dichanthelium oligosanthes</name>
    <dbReference type="NCBI Taxonomy" id="888268"/>
    <lineage>
        <taxon>Eukaryota</taxon>
        <taxon>Viridiplantae</taxon>
        <taxon>Streptophyta</taxon>
        <taxon>Embryophyta</taxon>
        <taxon>Tracheophyta</taxon>
        <taxon>Spermatophyta</taxon>
        <taxon>Magnoliopsida</taxon>
        <taxon>Liliopsida</taxon>
        <taxon>Poales</taxon>
        <taxon>Poaceae</taxon>
        <taxon>PACMAD clade</taxon>
        <taxon>Panicoideae</taxon>
        <taxon>Panicodae</taxon>
        <taxon>Paniceae</taxon>
        <taxon>Dichantheliinae</taxon>
        <taxon>Dichanthelium</taxon>
    </lineage>
</organism>
<evidence type="ECO:0000259" key="7">
    <source>
        <dbReference type="PROSITE" id="PS50066"/>
    </source>
</evidence>
<sequence>MARKKVNLQWIVNNTTRHAVYKRRYKSLMKKTSDLATLCGIKACMVVYGEGETQPVVWPSVLEAKRVLKKFKSMPDRFKKMQNQEDFLHSRISMLQGQVCKSDHYNRELETANLLHESLYGCRTVLDTTTIEELNNLRWMVHTRTMEAKERLRQLVGDGSIPKLQTSPTSPPQAFYTYTEMQRLPSPEQHQDLQQGEPANLDVNGGGLSAMVHSSFTGSHNG</sequence>
<dbReference type="EMBL" id="LWDX02003209">
    <property type="protein sequence ID" value="OEL38037.1"/>
    <property type="molecule type" value="Genomic_DNA"/>
</dbReference>
<proteinExistence type="predicted"/>
<dbReference type="AlphaFoldDB" id="A0A1E5WKW8"/>
<protein>
    <recommendedName>
        <fullName evidence="7">MADS-box domain-containing protein</fullName>
    </recommendedName>
</protein>
<dbReference type="SMART" id="SM00432">
    <property type="entry name" value="MADS"/>
    <property type="match status" value="1"/>
</dbReference>
<keyword evidence="3" id="KW-0238">DNA-binding</keyword>
<dbReference type="GO" id="GO:0005634">
    <property type="term" value="C:nucleus"/>
    <property type="evidence" value="ECO:0007669"/>
    <property type="project" value="UniProtKB-SubCell"/>
</dbReference>
<dbReference type="GO" id="GO:0000987">
    <property type="term" value="F:cis-regulatory region sequence-specific DNA binding"/>
    <property type="evidence" value="ECO:0007669"/>
    <property type="project" value="InterPro"/>
</dbReference>
<dbReference type="InterPro" id="IPR002100">
    <property type="entry name" value="TF_MADSbox"/>
</dbReference>
<dbReference type="InterPro" id="IPR036879">
    <property type="entry name" value="TF_MADSbox_sf"/>
</dbReference>
<dbReference type="InterPro" id="IPR033897">
    <property type="entry name" value="SRF-like_MADS-box"/>
</dbReference>
<evidence type="ECO:0000313" key="9">
    <source>
        <dbReference type="Proteomes" id="UP000095767"/>
    </source>
</evidence>
<accession>A0A1E5WKW8</accession>
<dbReference type="GO" id="GO:0000981">
    <property type="term" value="F:DNA-binding transcription factor activity, RNA polymerase II-specific"/>
    <property type="evidence" value="ECO:0007669"/>
    <property type="project" value="InterPro"/>
</dbReference>
<dbReference type="Pfam" id="PF00319">
    <property type="entry name" value="SRF-TF"/>
    <property type="match status" value="1"/>
</dbReference>
<keyword evidence="9" id="KW-1185">Reference proteome</keyword>
<name>A0A1E5WKW8_9POAL</name>
<evidence type="ECO:0000256" key="6">
    <source>
        <dbReference type="SAM" id="MobiDB-lite"/>
    </source>
</evidence>
<evidence type="ECO:0000256" key="1">
    <source>
        <dbReference type="ARBA" id="ARBA00004123"/>
    </source>
</evidence>
<dbReference type="Proteomes" id="UP000095767">
    <property type="component" value="Unassembled WGS sequence"/>
</dbReference>
<dbReference type="GO" id="GO:0045944">
    <property type="term" value="P:positive regulation of transcription by RNA polymerase II"/>
    <property type="evidence" value="ECO:0007669"/>
    <property type="project" value="InterPro"/>
</dbReference>
<dbReference type="CDD" id="cd00266">
    <property type="entry name" value="MADS_SRF_like"/>
    <property type="match status" value="1"/>
</dbReference>
<dbReference type="SUPFAM" id="SSF55455">
    <property type="entry name" value="SRF-like"/>
    <property type="match status" value="1"/>
</dbReference>
<gene>
    <name evidence="8" type="ORF">BAE44_0000944</name>
</gene>
<comment type="subcellular location">
    <subcellularLocation>
        <location evidence="1">Nucleus</location>
    </subcellularLocation>
</comment>
<evidence type="ECO:0000256" key="5">
    <source>
        <dbReference type="ARBA" id="ARBA00023242"/>
    </source>
</evidence>